<dbReference type="Gene3D" id="3.40.50.12090">
    <property type="match status" value="1"/>
</dbReference>
<evidence type="ECO:0000256" key="1">
    <source>
        <dbReference type="SAM" id="SignalP"/>
    </source>
</evidence>
<evidence type="ECO:0000313" key="3">
    <source>
        <dbReference type="EMBL" id="NYD20813.1"/>
    </source>
</evidence>
<dbReference type="EMBL" id="JACCBB010000001">
    <property type="protein sequence ID" value="NYD20813.1"/>
    <property type="molecule type" value="Genomic_DNA"/>
</dbReference>
<dbReference type="InterPro" id="IPR038637">
    <property type="entry name" value="NPCBM_sf"/>
</dbReference>
<keyword evidence="4" id="KW-1185">Reference proteome</keyword>
<feature type="signal peptide" evidence="1">
    <location>
        <begin position="1"/>
        <end position="27"/>
    </location>
</feature>
<evidence type="ECO:0000259" key="2">
    <source>
        <dbReference type="Pfam" id="PF08305"/>
    </source>
</evidence>
<dbReference type="Gene3D" id="2.60.120.1060">
    <property type="entry name" value="NPCBM/NEW2 domain"/>
    <property type="match status" value="1"/>
</dbReference>
<organism evidence="3 4">
    <name type="scientific">Kineococcus aurantiacus</name>
    <dbReference type="NCBI Taxonomy" id="37633"/>
    <lineage>
        <taxon>Bacteria</taxon>
        <taxon>Bacillati</taxon>
        <taxon>Actinomycetota</taxon>
        <taxon>Actinomycetes</taxon>
        <taxon>Kineosporiales</taxon>
        <taxon>Kineosporiaceae</taxon>
        <taxon>Kineococcus</taxon>
    </lineage>
</organism>
<feature type="chain" id="PRO_5039181868" evidence="1">
    <location>
        <begin position="28"/>
        <end position="481"/>
    </location>
</feature>
<dbReference type="AlphaFoldDB" id="A0A7Y9ASY5"/>
<name>A0A7Y9ASY5_9ACTN</name>
<dbReference type="PANTHER" id="PTHR30032">
    <property type="entry name" value="N-ACETYLMURAMOYL-L-ALANINE AMIDASE-RELATED"/>
    <property type="match status" value="1"/>
</dbReference>
<dbReference type="InterPro" id="IPR007253">
    <property type="entry name" value="Cell_wall-bd_2"/>
</dbReference>
<comment type="caution">
    <text evidence="3">The sequence shown here is derived from an EMBL/GenBank/DDBJ whole genome shotgun (WGS) entry which is preliminary data.</text>
</comment>
<feature type="domain" description="Glycosyl hydrolase family 98 putative carbohydrate-binding module" evidence="2">
    <location>
        <begin position="392"/>
        <end position="458"/>
    </location>
</feature>
<keyword evidence="1" id="KW-0732">Signal</keyword>
<gene>
    <name evidence="3" type="ORF">BJ968_000353</name>
</gene>
<dbReference type="InterPro" id="IPR051922">
    <property type="entry name" value="Bact_Sporulation_Assoc"/>
</dbReference>
<accession>A0A7Y9ASY5</accession>
<dbReference type="SUPFAM" id="SSF49785">
    <property type="entry name" value="Galactose-binding domain-like"/>
    <property type="match status" value="1"/>
</dbReference>
<dbReference type="Pfam" id="PF08305">
    <property type="entry name" value="NPCBM"/>
    <property type="match status" value="1"/>
</dbReference>
<proteinExistence type="predicted"/>
<protein>
    <submittedName>
        <fullName evidence="3">Putative cell wall-binding protein</fullName>
    </submittedName>
</protein>
<dbReference type="Pfam" id="PF04122">
    <property type="entry name" value="CW_binding_2"/>
    <property type="match status" value="3"/>
</dbReference>
<dbReference type="PANTHER" id="PTHR30032:SF8">
    <property type="entry name" value="GERMINATION-SPECIFIC N-ACETYLMURAMOYL-L-ALANINE AMIDASE"/>
    <property type="match status" value="1"/>
</dbReference>
<dbReference type="RefSeq" id="WP_179748690.1">
    <property type="nucleotide sequence ID" value="NZ_BAAAGN010000002.1"/>
</dbReference>
<evidence type="ECO:0000313" key="4">
    <source>
        <dbReference type="Proteomes" id="UP000521922"/>
    </source>
</evidence>
<dbReference type="InterPro" id="IPR008979">
    <property type="entry name" value="Galactose-bd-like_sf"/>
</dbReference>
<reference evidence="3 4" key="1">
    <citation type="submission" date="2020-07" db="EMBL/GenBank/DDBJ databases">
        <title>Sequencing the genomes of 1000 actinobacteria strains.</title>
        <authorList>
            <person name="Klenk H.-P."/>
        </authorList>
    </citation>
    <scope>NUCLEOTIDE SEQUENCE [LARGE SCALE GENOMIC DNA]</scope>
    <source>
        <strain evidence="3 4">DSM 7487</strain>
    </source>
</reference>
<dbReference type="Proteomes" id="UP000521922">
    <property type="component" value="Unassembled WGS sequence"/>
</dbReference>
<sequence>MIRKPRTAVRRAAAAVVLAGLVGGAAAAAADASPIRFHRVYGADRYITSSLVDGDPTSTAYVVSGVDFPDGLAAGAVAGREAVLGNVYLTQRDVLPAEVRQRIVYASKIVVVGGESSVGPDVMTWLQQNTRATLSRVSGPDRFDTAAALSAASYATPAAGARGVENVVIATGYDYPDALSGSAAAAHVDSPLLLVRPDAVPASVVAELQRLRPQAITVVGGTSRVTDSVLEQLRTFTTGPVTRIAGTDRYDTADRVSAAFFDDAEDVTIASGETFADALAAGARAGRHGGPLLLTASRCLTEQTNLEIERLQATHGERADLDSIGGPTRITEEAAKRTNCQPVGTAPKTYLDDLVHVQGSVRDRYDHATISGRFYPRSTAFDADPRNSDYGTWSLGTKRSRFTMVAGIADDNPSALASTVAVYGDEKLLASGNVAKGAPIAFDVDVRGVDNLKIVTTSPNASLTPAAQNANLVYFGDAAVS</sequence>
<dbReference type="InterPro" id="IPR013222">
    <property type="entry name" value="Glyco_hyd_98_carb-bd"/>
</dbReference>